<feature type="region of interest" description="Disordered" evidence="1">
    <location>
        <begin position="43"/>
        <end position="70"/>
    </location>
</feature>
<keyword evidence="3" id="KW-1185">Reference proteome</keyword>
<organism evidence="2 3">
    <name type="scientific">Coniella lustricola</name>
    <dbReference type="NCBI Taxonomy" id="2025994"/>
    <lineage>
        <taxon>Eukaryota</taxon>
        <taxon>Fungi</taxon>
        <taxon>Dikarya</taxon>
        <taxon>Ascomycota</taxon>
        <taxon>Pezizomycotina</taxon>
        <taxon>Sordariomycetes</taxon>
        <taxon>Sordariomycetidae</taxon>
        <taxon>Diaporthales</taxon>
        <taxon>Schizoparmaceae</taxon>
        <taxon>Coniella</taxon>
    </lineage>
</organism>
<reference evidence="2 3" key="1">
    <citation type="journal article" date="2018" name="Mycol. Prog.">
        <title>Coniella lustricola, a new species from submerged detritus.</title>
        <authorList>
            <person name="Raudabaugh D.B."/>
            <person name="Iturriaga T."/>
            <person name="Carver A."/>
            <person name="Mondo S."/>
            <person name="Pangilinan J."/>
            <person name="Lipzen A."/>
            <person name="He G."/>
            <person name="Amirebrahimi M."/>
            <person name="Grigoriev I.V."/>
            <person name="Miller A.N."/>
        </authorList>
    </citation>
    <scope>NUCLEOTIDE SEQUENCE [LARGE SCALE GENOMIC DNA]</scope>
    <source>
        <strain evidence="2 3">B22-T-1</strain>
    </source>
</reference>
<accession>A0A2T3A1T2</accession>
<name>A0A2T3A1T2_9PEZI</name>
<sequence>MPRHLSPASLLEGGHPSLKMNNNTNPPTAQAQGRRLIVALPNLNESGPDETKTQIKAKNKKSSAVQDNAPNLAWPMAMLKINGPQRTTSPRLDLFQRPRSQSNPF</sequence>
<dbReference type="Proteomes" id="UP000241462">
    <property type="component" value="Unassembled WGS sequence"/>
</dbReference>
<proteinExistence type="predicted"/>
<evidence type="ECO:0000313" key="2">
    <source>
        <dbReference type="EMBL" id="PSR81285.1"/>
    </source>
</evidence>
<protein>
    <submittedName>
        <fullName evidence="2">Uncharacterized protein</fullName>
    </submittedName>
</protein>
<dbReference type="EMBL" id="KZ678506">
    <property type="protein sequence ID" value="PSR81285.1"/>
    <property type="molecule type" value="Genomic_DNA"/>
</dbReference>
<feature type="compositionally biased region" description="Polar residues" evidence="1">
    <location>
        <begin position="19"/>
        <end position="30"/>
    </location>
</feature>
<evidence type="ECO:0000313" key="3">
    <source>
        <dbReference type="Proteomes" id="UP000241462"/>
    </source>
</evidence>
<dbReference type="InParanoid" id="A0A2T3A1T2"/>
<feature type="region of interest" description="Disordered" evidence="1">
    <location>
        <begin position="83"/>
        <end position="105"/>
    </location>
</feature>
<gene>
    <name evidence="2" type="ORF">BD289DRAFT_484485</name>
</gene>
<feature type="region of interest" description="Disordered" evidence="1">
    <location>
        <begin position="1"/>
        <end position="30"/>
    </location>
</feature>
<evidence type="ECO:0000256" key="1">
    <source>
        <dbReference type="SAM" id="MobiDB-lite"/>
    </source>
</evidence>
<dbReference type="AlphaFoldDB" id="A0A2T3A1T2"/>